<feature type="region of interest" description="Disordered" evidence="1">
    <location>
        <begin position="629"/>
        <end position="689"/>
    </location>
</feature>
<reference evidence="3 4" key="1">
    <citation type="journal article" date="2010" name="J. Bacteriol.">
        <title>Biochemical characterization of a novel indole prenyltransferase from Streptomyces sp. SN-593.</title>
        <authorList>
            <person name="Takahashi S."/>
            <person name="Takagi H."/>
            <person name="Toyoda A."/>
            <person name="Uramoto M."/>
            <person name="Nogawa T."/>
            <person name="Ueki M."/>
            <person name="Sakaki Y."/>
            <person name="Osada H."/>
        </authorList>
    </citation>
    <scope>NUCLEOTIDE SEQUENCE [LARGE SCALE GENOMIC DNA]</scope>
    <source>
        <strain evidence="3 4">SN-593</strain>
    </source>
</reference>
<keyword evidence="2" id="KW-0472">Membrane</keyword>
<evidence type="ECO:0000313" key="3">
    <source>
        <dbReference type="EMBL" id="BBA99415.1"/>
    </source>
</evidence>
<dbReference type="KEGG" id="arev:RVR_6021"/>
<feature type="transmembrane region" description="Helical" evidence="2">
    <location>
        <begin position="372"/>
        <end position="392"/>
    </location>
</feature>
<feature type="compositionally biased region" description="Pro residues" evidence="1">
    <location>
        <begin position="642"/>
        <end position="665"/>
    </location>
</feature>
<dbReference type="AlphaFoldDB" id="A0A7U3UVB8"/>
<keyword evidence="2" id="KW-0812">Transmembrane</keyword>
<feature type="compositionally biased region" description="Acidic residues" evidence="1">
    <location>
        <begin position="166"/>
        <end position="184"/>
    </location>
</feature>
<evidence type="ECO:0000256" key="2">
    <source>
        <dbReference type="SAM" id="Phobius"/>
    </source>
</evidence>
<feature type="compositionally biased region" description="Basic and acidic residues" evidence="1">
    <location>
        <begin position="677"/>
        <end position="689"/>
    </location>
</feature>
<sequence length="689" mass="68211">MPFCPACGNQVAEAEGNRFCPRCGRDLTAPSLPAQPPTAAPAPPQVGSPPPPPPPPPYGAPPGQVPLPPGPSGPPGFGPGYPPPAPVGPSPAAVFVRRVFTGRWEGPLLVALGPALTVVAAALAIAGAAGAALPSGTIGMATRTRAALAALVQGLGGNLHASTTYTDDDVFGDSDDGDGDDDPSDGGSDGFDFSDGGSDGFDDGSDGGSDGFDDGSDGYDDGSDGFDDGSDGFDDGSDGYDTDGSDGYDSDGSDGYDDGSDGYDSGSDGADGSDIGYTMSGSGGDGHSHTLHASFSVLPWTVTLVWVLVLVLGLRALRRRQLGAAAAAGAAPEATADSAAAAVRVALLAAAAVLAIGFFAEPHIGVAHFTTAPFLAALWTFVLSLVTALVVLCRPALNGWLAARPGAAATYRVAATTAIALLATLFVAGVAVFVIAAAHYHDLTGWGVAAAALLLVNLGVSGLGLGWGAPFRLGTGEGSSARHVSFGLGDLDHVWGGWSVAGTVAGGLCCALLIGVLAVRRNRGRPEQFAVAALFTVLLVVLAAVSGAHTGGDEGSGLGGVLEHSSAHTEVPQLLGLGLLWTFGGVLVAPYVWRVFGGRMPPAAYAEAGAPSPYAPGGTYGGAYGAAPGAAPTGAPGAPGAVVPPQPAPPAGAYGPPQPPGPAGPAEPTVHDLGVVEPDRLRKQPPDHR</sequence>
<keyword evidence="2" id="KW-1133">Transmembrane helix</keyword>
<gene>
    <name evidence="3" type="ORF">RVR_6021</name>
</gene>
<feature type="transmembrane region" description="Helical" evidence="2">
    <location>
        <begin position="297"/>
        <end position="317"/>
    </location>
</feature>
<feature type="transmembrane region" description="Helical" evidence="2">
    <location>
        <begin position="495"/>
        <end position="517"/>
    </location>
</feature>
<accession>A0A7U3UVB8</accession>
<evidence type="ECO:0008006" key="5">
    <source>
        <dbReference type="Google" id="ProtNLM"/>
    </source>
</evidence>
<keyword evidence="4" id="KW-1185">Reference proteome</keyword>
<reference evidence="3 4" key="3">
    <citation type="journal article" date="2011" name="Nat. Chem. Biol.">
        <title>Reveromycin A biosynthesis uses RevG and RevJ for stereospecific spiroacetal formation.</title>
        <authorList>
            <person name="Takahashi S."/>
            <person name="Toyoda A."/>
            <person name="Sekiyama Y."/>
            <person name="Takagi H."/>
            <person name="Nogawa T."/>
            <person name="Uramoto M."/>
            <person name="Suzuki R."/>
            <person name="Koshino H."/>
            <person name="Kumano T."/>
            <person name="Panthee S."/>
            <person name="Dairi T."/>
            <person name="Ishikawa J."/>
            <person name="Ikeda H."/>
            <person name="Sakaki Y."/>
            <person name="Osada H."/>
        </authorList>
    </citation>
    <scope>NUCLEOTIDE SEQUENCE [LARGE SCALE GENOMIC DNA]</scope>
    <source>
        <strain evidence="3 4">SN-593</strain>
    </source>
</reference>
<organism evidence="3 4">
    <name type="scientific">Actinacidiphila reveromycinica</name>
    <dbReference type="NCBI Taxonomy" id="659352"/>
    <lineage>
        <taxon>Bacteria</taxon>
        <taxon>Bacillati</taxon>
        <taxon>Actinomycetota</taxon>
        <taxon>Actinomycetes</taxon>
        <taxon>Kitasatosporales</taxon>
        <taxon>Streptomycetaceae</taxon>
        <taxon>Actinacidiphila</taxon>
    </lineage>
</organism>
<feature type="transmembrane region" description="Helical" evidence="2">
    <location>
        <begin position="571"/>
        <end position="593"/>
    </location>
</feature>
<name>A0A7U3UVB8_9ACTN</name>
<dbReference type="RefSeq" id="WP_202235408.1">
    <property type="nucleotide sequence ID" value="NZ_AP018365.1"/>
</dbReference>
<dbReference type="EMBL" id="AP018365">
    <property type="protein sequence ID" value="BBA99415.1"/>
    <property type="molecule type" value="Genomic_DNA"/>
</dbReference>
<feature type="transmembrane region" description="Helical" evidence="2">
    <location>
        <begin position="108"/>
        <end position="133"/>
    </location>
</feature>
<proteinExistence type="predicted"/>
<evidence type="ECO:0000313" key="4">
    <source>
        <dbReference type="Proteomes" id="UP000595703"/>
    </source>
</evidence>
<feature type="transmembrane region" description="Helical" evidence="2">
    <location>
        <begin position="338"/>
        <end position="360"/>
    </location>
</feature>
<feature type="transmembrane region" description="Helical" evidence="2">
    <location>
        <begin position="529"/>
        <end position="551"/>
    </location>
</feature>
<feature type="region of interest" description="Disordered" evidence="1">
    <location>
        <begin position="21"/>
        <end position="84"/>
    </location>
</feature>
<protein>
    <recommendedName>
        <fullName evidence="5">Zinc-ribbon domain-containing protein</fullName>
    </recommendedName>
</protein>
<feature type="compositionally biased region" description="Acidic residues" evidence="1">
    <location>
        <begin position="200"/>
        <end position="261"/>
    </location>
</feature>
<dbReference type="Proteomes" id="UP000595703">
    <property type="component" value="Chromosome"/>
</dbReference>
<feature type="compositionally biased region" description="Low complexity" evidence="1">
    <location>
        <begin position="629"/>
        <end position="641"/>
    </location>
</feature>
<reference evidence="3 4" key="2">
    <citation type="journal article" date="2011" name="J. Antibiot.">
        <title>Furaquinocins I and J: novel polyketide isoprenoid hybrid compounds from Streptomyces reveromyceticus SN-593.</title>
        <authorList>
            <person name="Panthee S."/>
            <person name="Takahashi S."/>
            <person name="Takagi H."/>
            <person name="Nogawa T."/>
            <person name="Oowada E."/>
            <person name="Uramoto M."/>
            <person name="Osada H."/>
        </authorList>
    </citation>
    <scope>NUCLEOTIDE SEQUENCE [LARGE SCALE GENOMIC DNA]</scope>
    <source>
        <strain evidence="3 4">SN-593</strain>
    </source>
</reference>
<evidence type="ECO:0000256" key="1">
    <source>
        <dbReference type="SAM" id="MobiDB-lite"/>
    </source>
</evidence>
<feature type="compositionally biased region" description="Low complexity" evidence="1">
    <location>
        <begin position="262"/>
        <end position="274"/>
    </location>
</feature>
<feature type="region of interest" description="Disordered" evidence="1">
    <location>
        <begin position="166"/>
        <end position="281"/>
    </location>
</feature>
<reference evidence="3 4" key="4">
    <citation type="journal article" date="2020" name="Sci. Rep.">
        <title>beta-carboline chemical signals induce reveromycin production through a LuxR family regulator in Streptomyces sp. SN-593.</title>
        <authorList>
            <person name="Panthee S."/>
            <person name="Kito N."/>
            <person name="Hayashi T."/>
            <person name="Shimizu T."/>
            <person name="Ishikawa J."/>
            <person name="Hamamoto H."/>
            <person name="Osada H."/>
            <person name="Takahashi S."/>
        </authorList>
    </citation>
    <scope>NUCLEOTIDE SEQUENCE [LARGE SCALE GENOMIC DNA]</scope>
    <source>
        <strain evidence="3 4">SN-593</strain>
    </source>
</reference>
<feature type="transmembrane region" description="Helical" evidence="2">
    <location>
        <begin position="413"/>
        <end position="438"/>
    </location>
</feature>
<feature type="compositionally biased region" description="Pro residues" evidence="1">
    <location>
        <begin position="33"/>
        <end position="84"/>
    </location>
</feature>